<dbReference type="KEGG" id="ido:I598_2507"/>
<evidence type="ECO:0000256" key="6">
    <source>
        <dbReference type="ARBA" id="ARBA00023121"/>
    </source>
</evidence>
<dbReference type="Pfam" id="PF00308">
    <property type="entry name" value="Bac_DnaA"/>
    <property type="match status" value="1"/>
</dbReference>
<keyword evidence="6 8" id="KW-0446">Lipid-binding</keyword>
<evidence type="ECO:0000256" key="8">
    <source>
        <dbReference type="HAMAP-Rule" id="MF_00377"/>
    </source>
</evidence>
<comment type="domain">
    <text evidence="8">Domain I is involved in oligomerization and binding regulators, domain II is flexibile and of varying length in different bacteria, domain III forms the AAA+ region, while domain IV binds dsDNA.</text>
</comment>
<dbReference type="PRINTS" id="PR00051">
    <property type="entry name" value="DNAA"/>
</dbReference>
<evidence type="ECO:0000256" key="2">
    <source>
        <dbReference type="ARBA" id="ARBA00022490"/>
    </source>
</evidence>
<dbReference type="Gene3D" id="3.30.300.180">
    <property type="match status" value="1"/>
</dbReference>
<evidence type="ECO:0000256" key="4">
    <source>
        <dbReference type="ARBA" id="ARBA00022741"/>
    </source>
</evidence>
<dbReference type="PATRIC" id="fig|1300344.3.peg.2515"/>
<dbReference type="InterPro" id="IPR020591">
    <property type="entry name" value="Chromosome_initiator_DnaA-like"/>
</dbReference>
<dbReference type="InterPro" id="IPR027417">
    <property type="entry name" value="P-loop_NTPase"/>
</dbReference>
<keyword evidence="2 8" id="KW-0963">Cytoplasm</keyword>
<dbReference type="InterPro" id="IPR010921">
    <property type="entry name" value="Trp_repressor/repl_initiator"/>
</dbReference>
<dbReference type="PANTHER" id="PTHR30050:SF2">
    <property type="entry name" value="CHROMOSOMAL REPLICATION INITIATOR PROTEIN DNAA"/>
    <property type="match status" value="1"/>
</dbReference>
<accession>A0A168FKW8</accession>
<dbReference type="FunFam" id="1.10.1750.10:FF:000002">
    <property type="entry name" value="Chromosomal replication initiator protein DnaA"/>
    <property type="match status" value="1"/>
</dbReference>
<dbReference type="GO" id="GO:0005886">
    <property type="term" value="C:plasma membrane"/>
    <property type="evidence" value="ECO:0007669"/>
    <property type="project" value="TreeGrafter"/>
</dbReference>
<dbReference type="InterPro" id="IPR013159">
    <property type="entry name" value="DnaA_C"/>
</dbReference>
<dbReference type="InterPro" id="IPR038454">
    <property type="entry name" value="DnaA_N_sf"/>
</dbReference>
<dbReference type="InterPro" id="IPR018312">
    <property type="entry name" value="Chromosome_initiator_DnaA_CS"/>
</dbReference>
<organism evidence="15 16">
    <name type="scientific">Isoptericola dokdonensis DS-3</name>
    <dbReference type="NCBI Taxonomy" id="1300344"/>
    <lineage>
        <taxon>Bacteria</taxon>
        <taxon>Bacillati</taxon>
        <taxon>Actinomycetota</taxon>
        <taxon>Actinomycetes</taxon>
        <taxon>Micrococcales</taxon>
        <taxon>Promicromonosporaceae</taxon>
        <taxon>Isoptericola</taxon>
    </lineage>
</organism>
<evidence type="ECO:0000256" key="10">
    <source>
        <dbReference type="RuleBase" id="RU000577"/>
    </source>
</evidence>
<feature type="region of interest" description="Domain III, AAA+ region" evidence="8">
    <location>
        <begin position="134"/>
        <end position="350"/>
    </location>
</feature>
<dbReference type="Pfam" id="PF08299">
    <property type="entry name" value="Bac_DnaA_C"/>
    <property type="match status" value="1"/>
</dbReference>
<dbReference type="GO" id="GO:0008289">
    <property type="term" value="F:lipid binding"/>
    <property type="evidence" value="ECO:0007669"/>
    <property type="project" value="UniProtKB-KW"/>
</dbReference>
<reference evidence="15 16" key="1">
    <citation type="submission" date="2016-01" db="EMBL/GenBank/DDBJ databases">
        <title>Complete genome sequence of a soil Actinobacterium, Isoptericola dokdonensis DS-3.</title>
        <authorList>
            <person name="Kwon S.-K."/>
            <person name="Kim J.F."/>
        </authorList>
    </citation>
    <scope>NUCLEOTIDE SEQUENCE [LARGE SCALE GENOMIC DNA]</scope>
    <source>
        <strain evidence="15 16">DS-3</strain>
    </source>
</reference>
<keyword evidence="4 8" id="KW-0547">Nucleotide-binding</keyword>
<dbReference type="SMART" id="SM00760">
    <property type="entry name" value="Bac_DnaA_C"/>
    <property type="match status" value="1"/>
</dbReference>
<keyword evidence="7 8" id="KW-0238">DNA-binding</keyword>
<feature type="binding site" evidence="8">
    <location>
        <position position="181"/>
    </location>
    <ligand>
        <name>ATP</name>
        <dbReference type="ChEBI" id="CHEBI:30616"/>
    </ligand>
</feature>
<evidence type="ECO:0000313" key="16">
    <source>
        <dbReference type="Proteomes" id="UP000076794"/>
    </source>
</evidence>
<evidence type="ECO:0000259" key="13">
    <source>
        <dbReference type="SMART" id="SM00382"/>
    </source>
</evidence>
<dbReference type="AlphaFoldDB" id="A0A168FKW8"/>
<dbReference type="GO" id="GO:0006275">
    <property type="term" value="P:regulation of DNA replication"/>
    <property type="evidence" value="ECO:0007669"/>
    <property type="project" value="UniProtKB-UniRule"/>
</dbReference>
<feature type="domain" description="Chromosomal replication initiator DnaA C-terminal" evidence="14">
    <location>
        <begin position="380"/>
        <end position="449"/>
    </location>
</feature>
<keyword evidence="5 8" id="KW-0067">ATP-binding</keyword>
<dbReference type="GO" id="GO:0005737">
    <property type="term" value="C:cytoplasm"/>
    <property type="evidence" value="ECO:0007669"/>
    <property type="project" value="UniProtKB-SubCell"/>
</dbReference>
<proteinExistence type="inferred from homology"/>
<feature type="binding site" evidence="8">
    <location>
        <position position="182"/>
    </location>
    <ligand>
        <name>ATP</name>
        <dbReference type="ChEBI" id="CHEBI:30616"/>
    </ligand>
</feature>
<name>A0A168FKW8_9MICO</name>
<comment type="similarity">
    <text evidence="1 8 11">Belongs to the DnaA family.</text>
</comment>
<dbReference type="InterPro" id="IPR003593">
    <property type="entry name" value="AAA+_ATPase"/>
</dbReference>
<dbReference type="CDD" id="cd06571">
    <property type="entry name" value="Bac_DnaA_C"/>
    <property type="match status" value="1"/>
</dbReference>
<dbReference type="Gene3D" id="3.40.50.300">
    <property type="entry name" value="P-loop containing nucleotide triphosphate hydrolases"/>
    <property type="match status" value="1"/>
</dbReference>
<dbReference type="SMART" id="SM00382">
    <property type="entry name" value="AAA"/>
    <property type="match status" value="1"/>
</dbReference>
<dbReference type="EMBL" id="CP014209">
    <property type="protein sequence ID" value="ANC32041.1"/>
    <property type="molecule type" value="Genomic_DNA"/>
</dbReference>
<comment type="caution">
    <text evidence="8">Lacks conserved residue(s) required for the propagation of feature annotation.</text>
</comment>
<evidence type="ECO:0000256" key="11">
    <source>
        <dbReference type="RuleBase" id="RU004227"/>
    </source>
</evidence>
<dbReference type="FunFam" id="1.10.8.60:FF:000003">
    <property type="entry name" value="Chromosomal replication initiator protein DnaA"/>
    <property type="match status" value="1"/>
</dbReference>
<dbReference type="Proteomes" id="UP000076794">
    <property type="component" value="Chromosome"/>
</dbReference>
<evidence type="ECO:0000259" key="14">
    <source>
        <dbReference type="SMART" id="SM00760"/>
    </source>
</evidence>
<dbReference type="GO" id="GO:0006270">
    <property type="term" value="P:DNA replication initiation"/>
    <property type="evidence" value="ECO:0007669"/>
    <property type="project" value="UniProtKB-UniRule"/>
</dbReference>
<dbReference type="GO" id="GO:0005524">
    <property type="term" value="F:ATP binding"/>
    <property type="evidence" value="ECO:0007669"/>
    <property type="project" value="UniProtKB-UniRule"/>
</dbReference>
<dbReference type="InterPro" id="IPR013317">
    <property type="entry name" value="DnaA_dom"/>
</dbReference>
<dbReference type="SUPFAM" id="SSF52540">
    <property type="entry name" value="P-loop containing nucleoside triphosphate hydrolases"/>
    <property type="match status" value="1"/>
</dbReference>
<feature type="binding site" evidence="8">
    <location>
        <position position="180"/>
    </location>
    <ligand>
        <name>ATP</name>
        <dbReference type="ChEBI" id="CHEBI:30616"/>
    </ligand>
</feature>
<gene>
    <name evidence="8 15" type="primary">dnaA</name>
    <name evidence="15" type="ORF">I598_2507</name>
</gene>
<dbReference type="HAMAP" id="MF_00377">
    <property type="entry name" value="DnaA_bact"/>
    <property type="match status" value="1"/>
</dbReference>
<feature type="region of interest" description="Domain IV, binds dsDNA" evidence="8">
    <location>
        <begin position="351"/>
        <end position="476"/>
    </location>
</feature>
<keyword evidence="16" id="KW-1185">Reference proteome</keyword>
<evidence type="ECO:0000256" key="3">
    <source>
        <dbReference type="ARBA" id="ARBA00022705"/>
    </source>
</evidence>
<dbReference type="SUPFAM" id="SSF48295">
    <property type="entry name" value="TrpR-like"/>
    <property type="match status" value="1"/>
</dbReference>
<dbReference type="Gene3D" id="1.10.8.60">
    <property type="match status" value="1"/>
</dbReference>
<dbReference type="FunFam" id="3.40.50.300:FF:000150">
    <property type="entry name" value="Chromosomal replication initiator protein DnaA"/>
    <property type="match status" value="1"/>
</dbReference>
<protein>
    <recommendedName>
        <fullName evidence="8 9">Chromosomal replication initiator protein DnaA</fullName>
    </recommendedName>
</protein>
<dbReference type="OrthoDB" id="9807019at2"/>
<dbReference type="RefSeq" id="WP_068203227.1">
    <property type="nucleotide sequence ID" value="NZ_CP014209.1"/>
</dbReference>
<dbReference type="NCBIfam" id="NF010686">
    <property type="entry name" value="PRK14086.1"/>
    <property type="match status" value="1"/>
</dbReference>
<comment type="subcellular location">
    <subcellularLocation>
        <location evidence="8">Cytoplasm</location>
    </subcellularLocation>
</comment>
<feature type="domain" description="AAA+ ATPase" evidence="13">
    <location>
        <begin position="167"/>
        <end position="295"/>
    </location>
</feature>
<feature type="compositionally biased region" description="Low complexity" evidence="12">
    <location>
        <begin position="102"/>
        <end position="118"/>
    </location>
</feature>
<dbReference type="STRING" id="1300344.I598_2507"/>
<dbReference type="InterPro" id="IPR001957">
    <property type="entry name" value="Chromosome_initiator_DnaA"/>
</dbReference>
<dbReference type="PANTHER" id="PTHR30050">
    <property type="entry name" value="CHROMOSOMAL REPLICATION INITIATOR PROTEIN DNAA"/>
    <property type="match status" value="1"/>
</dbReference>
<dbReference type="Gene3D" id="1.10.1750.10">
    <property type="match status" value="1"/>
</dbReference>
<sequence>MAQSDANITDVWSQTLATLEARSDISARQLAFIRLAKPMAILEDTVFIAVPHEQTRTYLETSARDQLVSAMSSTLGRDVRFGITVDPELSHESLTGPAQDYAPPVETPTEPDTPAAMPVSPLPADRKDRVEPTRLHPKYIFETFVIGSSNRFAHAAAVAVAEAPAKAYNPLFIYGDSGLGKTHLLHAIGHYAHNLYPHVRVRYVNSEEFTNDFINSIGDGRTGAFQRRYRDVDVLLIDDIQFLQGKEQTMEEFFHTFNALHNADKQVVITSDVPPKKLDGFEDRLRSRFEWGLITDVQPPDLETRIAILRKKAASERLDVPAEVLSYIGSRISTNIRELEGALIRVTAFANLNKQQVDLALAEIVLKDLLTDDDQAAEITPAVVIAQTAAYFGLTIEDLCGTSRSRVLVTARQIAMYLCRELTDLSLPKIGQQFGGRDHTTVMHANRKIAGQMAERRSTYNQVTELTSRIKQQHRG</sequence>
<dbReference type="NCBIfam" id="TIGR00362">
    <property type="entry name" value="DnaA"/>
    <property type="match status" value="1"/>
</dbReference>
<feature type="region of interest" description="Domain I, interacts with DnaA modulators" evidence="8">
    <location>
        <begin position="1"/>
        <end position="102"/>
    </location>
</feature>
<keyword evidence="3 8" id="KW-0235">DNA replication</keyword>
<evidence type="ECO:0000256" key="9">
    <source>
        <dbReference type="NCBIfam" id="TIGR00362"/>
    </source>
</evidence>
<evidence type="ECO:0000256" key="1">
    <source>
        <dbReference type="ARBA" id="ARBA00006583"/>
    </source>
</evidence>
<comment type="subunit">
    <text evidence="8">Oligomerizes as a right-handed, spiral filament on DNA at oriC.</text>
</comment>
<dbReference type="CDD" id="cd00009">
    <property type="entry name" value="AAA"/>
    <property type="match status" value="1"/>
</dbReference>
<comment type="function">
    <text evidence="8 10">Plays an essential role in the initiation and regulation of chromosomal replication. ATP-DnaA binds to the origin of replication (oriC) to initiate formation of the DNA replication initiation complex once per cell cycle. Binds the DnaA box (a 9 base pair repeat at the origin) and separates the double-stranded (ds)DNA. Forms a right-handed helical filament on oriC DNA; dsDNA binds to the exterior of the filament while single-stranded (ss)DNA is stabiized in the filament's interior. The ATP-DnaA-oriC complex binds and stabilizes one strand of the AT-rich DNA unwinding element (DUE), permitting loading of DNA polymerase. After initiation quickly degrades to an ADP-DnaA complex that is not apt for DNA replication. Binds acidic phospholipids.</text>
</comment>
<evidence type="ECO:0000313" key="15">
    <source>
        <dbReference type="EMBL" id="ANC32041.1"/>
    </source>
</evidence>
<dbReference type="PROSITE" id="PS01008">
    <property type="entry name" value="DNAA"/>
    <property type="match status" value="1"/>
</dbReference>
<evidence type="ECO:0000256" key="12">
    <source>
        <dbReference type="SAM" id="MobiDB-lite"/>
    </source>
</evidence>
<dbReference type="GO" id="GO:0003688">
    <property type="term" value="F:DNA replication origin binding"/>
    <property type="evidence" value="ECO:0007669"/>
    <property type="project" value="UniProtKB-UniRule"/>
</dbReference>
<feature type="binding site" evidence="8">
    <location>
        <position position="178"/>
    </location>
    <ligand>
        <name>ATP</name>
        <dbReference type="ChEBI" id="CHEBI:30616"/>
    </ligand>
</feature>
<evidence type="ECO:0000256" key="5">
    <source>
        <dbReference type="ARBA" id="ARBA00022840"/>
    </source>
</evidence>
<evidence type="ECO:0000256" key="7">
    <source>
        <dbReference type="ARBA" id="ARBA00023125"/>
    </source>
</evidence>
<feature type="region of interest" description="Disordered" evidence="12">
    <location>
        <begin position="90"/>
        <end position="128"/>
    </location>
</feature>